<dbReference type="EMBL" id="UFQT01000048">
    <property type="protein sequence ID" value="SSX18993.1"/>
    <property type="molecule type" value="Genomic_DNA"/>
</dbReference>
<dbReference type="InterPro" id="IPR036975">
    <property type="entry name" value="Importin-a_IBB_sf"/>
</dbReference>
<proteinExistence type="inferred from homology"/>
<dbReference type="InterPro" id="IPR024931">
    <property type="entry name" value="Importin_alpha"/>
</dbReference>
<evidence type="ECO:0000256" key="5">
    <source>
        <dbReference type="PIRNR" id="PIRNR005673"/>
    </source>
</evidence>
<keyword evidence="3" id="KW-0677">Repeat</keyword>
<feature type="region of interest" description="Disordered" evidence="7">
    <location>
        <begin position="40"/>
        <end position="68"/>
    </location>
</feature>
<dbReference type="FunFam" id="1.25.10.10:FF:000009">
    <property type="entry name" value="Importin subunit alpha"/>
    <property type="match status" value="1"/>
</dbReference>
<accession>A0A336LQQ0</accession>
<dbReference type="Pfam" id="PF01749">
    <property type="entry name" value="IBB"/>
    <property type="match status" value="1"/>
</dbReference>
<organism evidence="10">
    <name type="scientific">Culicoides sonorensis</name>
    <name type="common">Biting midge</name>
    <dbReference type="NCBI Taxonomy" id="179676"/>
    <lineage>
        <taxon>Eukaryota</taxon>
        <taxon>Metazoa</taxon>
        <taxon>Ecdysozoa</taxon>
        <taxon>Arthropoda</taxon>
        <taxon>Hexapoda</taxon>
        <taxon>Insecta</taxon>
        <taxon>Pterygota</taxon>
        <taxon>Neoptera</taxon>
        <taxon>Endopterygota</taxon>
        <taxon>Diptera</taxon>
        <taxon>Nematocera</taxon>
        <taxon>Chironomoidea</taxon>
        <taxon>Ceratopogonidae</taxon>
        <taxon>Ceratopogoninae</taxon>
        <taxon>Culicoides</taxon>
        <taxon>Monoculicoides</taxon>
    </lineage>
</organism>
<feature type="repeat" description="ARM" evidence="6">
    <location>
        <begin position="116"/>
        <end position="159"/>
    </location>
</feature>
<feature type="region of interest" description="Disordered" evidence="7">
    <location>
        <begin position="494"/>
        <end position="524"/>
    </location>
</feature>
<dbReference type="SMART" id="SM00185">
    <property type="entry name" value="ARM"/>
    <property type="match status" value="8"/>
</dbReference>
<reference evidence="9" key="1">
    <citation type="submission" date="2018-04" db="EMBL/GenBank/DDBJ databases">
        <authorList>
            <person name="Go L.Y."/>
            <person name="Mitchell J.A."/>
        </authorList>
    </citation>
    <scope>NUCLEOTIDE SEQUENCE</scope>
    <source>
        <tissue evidence="9">Whole organism</tissue>
    </source>
</reference>
<dbReference type="PROSITE" id="PS51214">
    <property type="entry name" value="IBB"/>
    <property type="match status" value="1"/>
</dbReference>
<dbReference type="PROSITE" id="PS50176">
    <property type="entry name" value="ARM_REPEAT"/>
    <property type="match status" value="3"/>
</dbReference>
<feature type="compositionally biased region" description="Polar residues" evidence="7">
    <location>
        <begin position="1"/>
        <end position="24"/>
    </location>
</feature>
<dbReference type="GO" id="GO:0005634">
    <property type="term" value="C:nucleus"/>
    <property type="evidence" value="ECO:0007669"/>
    <property type="project" value="UniProtKB-ARBA"/>
</dbReference>
<dbReference type="PIRSF" id="PIRSF005673">
    <property type="entry name" value="Importin_alpha"/>
    <property type="match status" value="1"/>
</dbReference>
<feature type="domain" description="IBB" evidence="8">
    <location>
        <begin position="1"/>
        <end position="58"/>
    </location>
</feature>
<dbReference type="Pfam" id="PF00514">
    <property type="entry name" value="Arm"/>
    <property type="match status" value="6"/>
</dbReference>
<dbReference type="AlphaFoldDB" id="A0A336LQQ0"/>
<dbReference type="InterPro" id="IPR016024">
    <property type="entry name" value="ARM-type_fold"/>
</dbReference>
<feature type="repeat" description="ARM" evidence="6">
    <location>
        <begin position="328"/>
        <end position="362"/>
    </location>
</feature>
<dbReference type="SUPFAM" id="SSF48371">
    <property type="entry name" value="ARM repeat"/>
    <property type="match status" value="1"/>
</dbReference>
<evidence type="ECO:0000256" key="7">
    <source>
        <dbReference type="SAM" id="MobiDB-lite"/>
    </source>
</evidence>
<name>A0A336LQQ0_CULSO</name>
<dbReference type="GO" id="GO:0006607">
    <property type="term" value="P:NLS-bearing protein import into nucleus"/>
    <property type="evidence" value="ECO:0007669"/>
    <property type="project" value="UniProtKB-ARBA"/>
</dbReference>
<keyword evidence="2 5" id="KW-0813">Transport</keyword>
<feature type="region of interest" description="Disordered" evidence="7">
    <location>
        <begin position="1"/>
        <end position="28"/>
    </location>
</feature>
<evidence type="ECO:0000256" key="3">
    <source>
        <dbReference type="ARBA" id="ARBA00022737"/>
    </source>
</evidence>
<keyword evidence="4 5" id="KW-0653">Protein transport</keyword>
<dbReference type="EMBL" id="UFQS01000048">
    <property type="protein sequence ID" value="SSW98607.1"/>
    <property type="molecule type" value="Genomic_DNA"/>
</dbReference>
<evidence type="ECO:0000313" key="10">
    <source>
        <dbReference type="EMBL" id="SSX18993.1"/>
    </source>
</evidence>
<dbReference type="InterPro" id="IPR002652">
    <property type="entry name" value="Importin-a_IBB"/>
</dbReference>
<gene>
    <name evidence="10" type="primary">CSON011302</name>
</gene>
<comment type="similarity">
    <text evidence="1 5">Belongs to the importin alpha family.</text>
</comment>
<protein>
    <recommendedName>
        <fullName evidence="5">Importin subunit alpha</fullName>
    </recommendedName>
</protein>
<dbReference type="InterPro" id="IPR032413">
    <property type="entry name" value="Arm_3"/>
</dbReference>
<sequence length="524" mass="57883">MSENTTAGRINSFKTLNHKGNQDTLRQRRHEVTVELRKNKKDDHLFKRRNIHTAEDEASSPLQESNGQSPVVMNMTEIVNGLNSRDPTREFESVQSARKMLSKERNPPIDTMIGHGVVPIFVTFLERFDNPKLQFEAAWALTNIASGTSEQTNTVVQSGAVPKFIALLMSPEQNVAEQAVWALGNIAGDGPSARDYVLSHNVVDNVLKLIEKPIQNSFLRNVVWLCSNLCRNKNPHPPFEKIKPLLPILTELLKHSDEQILADACWALSYVTDDESDKIQAVVDAGAVPLLVKLLDYENVAIITPTLRTVGNIVTGNDVQTDAVLAAKVLPRLAVLLQNKKPAIVKEAAWTVSNITAGNQDQIGQVLSSEVMINLVNVLDTGDFKSQKEAAWAITNTTTGGTCEQIIFLIEKFPVLKPFCNLLDSGDARTVKVVLSGLDNLFKFAEKIGSADNLAMLIEEIGGLDKLENLQNHENEEIYKASFNIVEKYFSDGSQEQGELAPGEENGELQFAPTNGTNENNFNF</sequence>
<dbReference type="GO" id="GO:0061608">
    <property type="term" value="F:nuclear import signal receptor activity"/>
    <property type="evidence" value="ECO:0007669"/>
    <property type="project" value="InterPro"/>
</dbReference>
<dbReference type="InterPro" id="IPR000225">
    <property type="entry name" value="Armadillo"/>
</dbReference>
<evidence type="ECO:0000256" key="6">
    <source>
        <dbReference type="PROSITE-ProRule" id="PRU00259"/>
    </source>
</evidence>
<dbReference type="Pfam" id="PF16186">
    <property type="entry name" value="Arm_3"/>
    <property type="match status" value="1"/>
</dbReference>
<evidence type="ECO:0000259" key="8">
    <source>
        <dbReference type="PROSITE" id="PS51214"/>
    </source>
</evidence>
<dbReference type="VEuPathDB" id="VectorBase:CSON011302"/>
<feature type="repeat" description="ARM" evidence="6">
    <location>
        <begin position="159"/>
        <end position="187"/>
    </location>
</feature>
<reference evidence="10" key="2">
    <citation type="submission" date="2018-07" db="EMBL/GenBank/DDBJ databases">
        <authorList>
            <person name="Quirk P.G."/>
            <person name="Krulwich T.A."/>
        </authorList>
    </citation>
    <scope>NUCLEOTIDE SEQUENCE</scope>
</reference>
<evidence type="ECO:0000256" key="1">
    <source>
        <dbReference type="ARBA" id="ARBA00010394"/>
    </source>
</evidence>
<feature type="compositionally biased region" description="Polar residues" evidence="7">
    <location>
        <begin position="512"/>
        <end position="524"/>
    </location>
</feature>
<dbReference type="OMA" id="CVIEHNA"/>
<dbReference type="GO" id="GO:0005737">
    <property type="term" value="C:cytoplasm"/>
    <property type="evidence" value="ECO:0007669"/>
    <property type="project" value="InterPro"/>
</dbReference>
<dbReference type="InterPro" id="IPR011989">
    <property type="entry name" value="ARM-like"/>
</dbReference>
<evidence type="ECO:0000256" key="4">
    <source>
        <dbReference type="ARBA" id="ARBA00022927"/>
    </source>
</evidence>
<evidence type="ECO:0000313" key="9">
    <source>
        <dbReference type="EMBL" id="SSW98607.1"/>
    </source>
</evidence>
<dbReference type="Gene3D" id="1.20.5.690">
    <property type="entry name" value="Importin-alpha, importin-beta-binding domain"/>
    <property type="match status" value="1"/>
</dbReference>
<dbReference type="Gene3D" id="1.25.10.10">
    <property type="entry name" value="Leucine-rich Repeat Variant"/>
    <property type="match status" value="1"/>
</dbReference>
<evidence type="ECO:0000256" key="2">
    <source>
        <dbReference type="ARBA" id="ARBA00022448"/>
    </source>
</evidence>
<dbReference type="PANTHER" id="PTHR23316">
    <property type="entry name" value="IMPORTIN ALPHA"/>
    <property type="match status" value="1"/>
</dbReference>